<dbReference type="SUPFAM" id="SSF82689">
    <property type="entry name" value="Mechanosensitive channel protein MscS (YggB), C-terminal domain"/>
    <property type="match status" value="1"/>
</dbReference>
<sequence>MKYSAISIPDWLSEITGRENTWIVEVFIIVLATLLAAFAARIIFNRLMAHAAKSKNLWDDALIEAAQKPVRWFIWLIGLCWAMEISAGQSEVNLLQAVGPIREVGVVALIAWFLVRFISRAEKNLTDPEYTHQPLDQTTVTAMGKLLRVSVIITSVLVVLQTLGYSVSGVLAFGGIGGLAVGFAAKDLLANFFGGLMIYMDRPFKVGDWVRSPDKNIEGTVEDIGWRLTRIRTFDKRPLYVPNSTFTQISLENPSRMLNRRIYETIGIRYDDAAKVTAIVNDVKAMLENHDEIDHNQTLMVNFNAFAPSSLDFFVYTFTKTVNWAHYHEVKQDVLLKILDIIAANGAECAYPTSTIHLNAMSTEPPAGQS</sequence>
<dbReference type="EMBL" id="JACHHT010000002">
    <property type="protein sequence ID" value="MBB6521728.1"/>
    <property type="molecule type" value="Genomic_DNA"/>
</dbReference>
<dbReference type="FunCoup" id="A0A7X0JSZ0">
    <property type="interactions" value="196"/>
</dbReference>
<dbReference type="InParanoid" id="A0A7X0JSZ0"/>
<feature type="transmembrane region" description="Helical" evidence="7">
    <location>
        <begin position="22"/>
        <end position="44"/>
    </location>
</feature>
<dbReference type="SUPFAM" id="SSF82861">
    <property type="entry name" value="Mechanosensitive channel protein MscS (YggB), transmembrane region"/>
    <property type="match status" value="1"/>
</dbReference>
<accession>A0A7X0JSZ0</accession>
<feature type="transmembrane region" description="Helical" evidence="7">
    <location>
        <begin position="170"/>
        <end position="193"/>
    </location>
</feature>
<protein>
    <submittedName>
        <fullName evidence="11">MscS family membrane protein</fullName>
    </submittedName>
</protein>
<dbReference type="PROSITE" id="PS01246">
    <property type="entry name" value="UPF0003"/>
    <property type="match status" value="1"/>
</dbReference>
<dbReference type="InterPro" id="IPR011066">
    <property type="entry name" value="MscS_channel_C_sf"/>
</dbReference>
<evidence type="ECO:0000256" key="7">
    <source>
        <dbReference type="SAM" id="Phobius"/>
    </source>
</evidence>
<dbReference type="InterPro" id="IPR049142">
    <property type="entry name" value="MS_channel_1st"/>
</dbReference>
<feature type="transmembrane region" description="Helical" evidence="7">
    <location>
        <begin position="146"/>
        <end position="164"/>
    </location>
</feature>
<keyword evidence="4 7" id="KW-0812">Transmembrane</keyword>
<comment type="caution">
    <text evidence="11">The sequence shown here is derived from an EMBL/GenBank/DDBJ whole genome shotgun (WGS) entry which is preliminary data.</text>
</comment>
<dbReference type="Gene3D" id="1.10.287.1260">
    <property type="match status" value="1"/>
</dbReference>
<keyword evidence="5 7" id="KW-1133">Transmembrane helix</keyword>
<dbReference type="SUPFAM" id="SSF50182">
    <property type="entry name" value="Sm-like ribonucleoproteins"/>
    <property type="match status" value="1"/>
</dbReference>
<dbReference type="Gene3D" id="3.30.70.100">
    <property type="match status" value="1"/>
</dbReference>
<evidence type="ECO:0000256" key="3">
    <source>
        <dbReference type="ARBA" id="ARBA00022475"/>
    </source>
</evidence>
<reference evidence="11 12" key="1">
    <citation type="submission" date="2020-08" db="EMBL/GenBank/DDBJ databases">
        <title>Genomic Encyclopedia of Type Strains, Phase IV (KMG-IV): sequencing the most valuable type-strain genomes for metagenomic binning, comparative biology and taxonomic classification.</title>
        <authorList>
            <person name="Goeker M."/>
        </authorList>
    </citation>
    <scope>NUCLEOTIDE SEQUENCE [LARGE SCALE GENOMIC DNA]</scope>
    <source>
        <strain evidence="11 12">DSM 22368</strain>
    </source>
</reference>
<evidence type="ECO:0000256" key="2">
    <source>
        <dbReference type="ARBA" id="ARBA00008017"/>
    </source>
</evidence>
<evidence type="ECO:0000259" key="9">
    <source>
        <dbReference type="Pfam" id="PF21082"/>
    </source>
</evidence>
<evidence type="ECO:0000259" key="10">
    <source>
        <dbReference type="Pfam" id="PF21088"/>
    </source>
</evidence>
<organism evidence="11 12">
    <name type="scientific">Pseudoteredinibacter isoporae</name>
    <dbReference type="NCBI Taxonomy" id="570281"/>
    <lineage>
        <taxon>Bacteria</taxon>
        <taxon>Pseudomonadati</taxon>
        <taxon>Pseudomonadota</taxon>
        <taxon>Gammaproteobacteria</taxon>
        <taxon>Cellvibrionales</taxon>
        <taxon>Cellvibrionaceae</taxon>
        <taxon>Pseudoteredinibacter</taxon>
    </lineage>
</organism>
<dbReference type="InterPro" id="IPR045042">
    <property type="entry name" value="YnaI-like"/>
</dbReference>
<name>A0A7X0JSZ0_9GAMM</name>
<dbReference type="InterPro" id="IPR006685">
    <property type="entry name" value="MscS_channel_2nd"/>
</dbReference>
<keyword evidence="6 7" id="KW-0472">Membrane</keyword>
<evidence type="ECO:0000259" key="8">
    <source>
        <dbReference type="Pfam" id="PF00924"/>
    </source>
</evidence>
<feature type="domain" description="Mechanosensitive ion channel MscS C-terminal" evidence="9">
    <location>
        <begin position="265"/>
        <end position="348"/>
    </location>
</feature>
<comment type="subcellular location">
    <subcellularLocation>
        <location evidence="1">Cell membrane</location>
        <topology evidence="1">Multi-pass membrane protein</topology>
    </subcellularLocation>
</comment>
<evidence type="ECO:0000256" key="6">
    <source>
        <dbReference type="ARBA" id="ARBA00023136"/>
    </source>
</evidence>
<feature type="domain" description="Mechanosensitive ion channel MscS" evidence="8">
    <location>
        <begin position="187"/>
        <end position="256"/>
    </location>
</feature>
<dbReference type="PANTHER" id="PTHR43634:SF2">
    <property type="entry name" value="LOW CONDUCTANCE MECHANOSENSITIVE CHANNEL YNAI"/>
    <property type="match status" value="1"/>
</dbReference>
<keyword evidence="12" id="KW-1185">Reference proteome</keyword>
<dbReference type="AlphaFoldDB" id="A0A7X0JSZ0"/>
<dbReference type="RefSeq" id="WP_166844645.1">
    <property type="nucleotide sequence ID" value="NZ_JAAONY010000002.1"/>
</dbReference>
<dbReference type="GO" id="GO:0005886">
    <property type="term" value="C:plasma membrane"/>
    <property type="evidence" value="ECO:0007669"/>
    <property type="project" value="UniProtKB-SubCell"/>
</dbReference>
<feature type="domain" description="Mechanosensitive ion channel transmembrane helices 2/3" evidence="10">
    <location>
        <begin position="145"/>
        <end position="186"/>
    </location>
</feature>
<dbReference type="Gene3D" id="2.30.30.60">
    <property type="match status" value="1"/>
</dbReference>
<evidence type="ECO:0000313" key="11">
    <source>
        <dbReference type="EMBL" id="MBB6521728.1"/>
    </source>
</evidence>
<dbReference type="InterPro" id="IPR006686">
    <property type="entry name" value="MscS_channel_CS"/>
</dbReference>
<keyword evidence="3" id="KW-1003">Cell membrane</keyword>
<dbReference type="Pfam" id="PF21088">
    <property type="entry name" value="MS_channel_1st"/>
    <property type="match status" value="1"/>
</dbReference>
<dbReference type="Pfam" id="PF21082">
    <property type="entry name" value="MS_channel_3rd"/>
    <property type="match status" value="1"/>
</dbReference>
<dbReference type="InterPro" id="IPR010920">
    <property type="entry name" value="LSM_dom_sf"/>
</dbReference>
<dbReference type="GO" id="GO:0008381">
    <property type="term" value="F:mechanosensitive monoatomic ion channel activity"/>
    <property type="evidence" value="ECO:0007669"/>
    <property type="project" value="UniProtKB-ARBA"/>
</dbReference>
<dbReference type="InterPro" id="IPR023408">
    <property type="entry name" value="MscS_beta-dom_sf"/>
</dbReference>
<gene>
    <name evidence="11" type="ORF">HNR48_002013</name>
</gene>
<comment type="similarity">
    <text evidence="2">Belongs to the MscS (TC 1.A.23) family.</text>
</comment>
<evidence type="ECO:0000256" key="1">
    <source>
        <dbReference type="ARBA" id="ARBA00004651"/>
    </source>
</evidence>
<dbReference type="Pfam" id="PF00924">
    <property type="entry name" value="MS_channel_2nd"/>
    <property type="match status" value="1"/>
</dbReference>
<evidence type="ECO:0000256" key="5">
    <source>
        <dbReference type="ARBA" id="ARBA00022989"/>
    </source>
</evidence>
<proteinExistence type="inferred from homology"/>
<evidence type="ECO:0000313" key="12">
    <source>
        <dbReference type="Proteomes" id="UP000528457"/>
    </source>
</evidence>
<dbReference type="InterPro" id="IPR011014">
    <property type="entry name" value="MscS_channel_TM-2"/>
</dbReference>
<evidence type="ECO:0000256" key="4">
    <source>
        <dbReference type="ARBA" id="ARBA00022692"/>
    </source>
</evidence>
<dbReference type="InterPro" id="IPR049278">
    <property type="entry name" value="MS_channel_C"/>
</dbReference>
<dbReference type="Proteomes" id="UP000528457">
    <property type="component" value="Unassembled WGS sequence"/>
</dbReference>
<dbReference type="PANTHER" id="PTHR43634">
    <property type="entry name" value="OW CONDUCTANCE MECHANOSENSITIVE CHANNEL"/>
    <property type="match status" value="1"/>
</dbReference>